<name>L9XIQ8_9EURY</name>
<dbReference type="EMBL" id="AOHZ01000011">
    <property type="protein sequence ID" value="ELY61595.1"/>
    <property type="molecule type" value="Genomic_DNA"/>
</dbReference>
<evidence type="ECO:0000256" key="1">
    <source>
        <dbReference type="ARBA" id="ARBA00008515"/>
    </source>
</evidence>
<comment type="caution">
    <text evidence="2">The sequence shown here is derived from an EMBL/GenBank/DDBJ whole genome shotgun (WGS) entry which is preliminary data.</text>
</comment>
<dbReference type="Gene3D" id="3.30.300.100">
    <property type="entry name" value="MTH677-like"/>
    <property type="match status" value="1"/>
</dbReference>
<dbReference type="RefSeq" id="WP_007257708.1">
    <property type="nucleotide sequence ID" value="NZ_AOHZ01000011.1"/>
</dbReference>
<gene>
    <name evidence="2" type="ORF">C493_01986</name>
</gene>
<proteinExistence type="inferred from homology"/>
<dbReference type="OrthoDB" id="213887at2157"/>
<dbReference type="PATRIC" id="fig|1227499.3.peg.404"/>
<protein>
    <recommendedName>
        <fullName evidence="4">DUF3194 domain-containing protein</fullName>
    </recommendedName>
</protein>
<evidence type="ECO:0000313" key="3">
    <source>
        <dbReference type="Proteomes" id="UP000011602"/>
    </source>
</evidence>
<dbReference type="Pfam" id="PF11419">
    <property type="entry name" value="DUF3194"/>
    <property type="match status" value="1"/>
</dbReference>
<dbReference type="AlphaFoldDB" id="L9XIQ8"/>
<evidence type="ECO:0008006" key="4">
    <source>
        <dbReference type="Google" id="ProtNLM"/>
    </source>
</evidence>
<dbReference type="eggNOG" id="arCOG04665">
    <property type="taxonomic scope" value="Archaea"/>
</dbReference>
<dbReference type="STRING" id="1227499.C493_01986"/>
<organism evidence="2 3">
    <name type="scientific">Natronolimnohabitans innermongolicus JCM 12255</name>
    <dbReference type="NCBI Taxonomy" id="1227499"/>
    <lineage>
        <taxon>Archaea</taxon>
        <taxon>Methanobacteriati</taxon>
        <taxon>Methanobacteriota</taxon>
        <taxon>Stenosarchaea group</taxon>
        <taxon>Halobacteria</taxon>
        <taxon>Halobacteriales</taxon>
        <taxon>Natrialbaceae</taxon>
        <taxon>Natronolimnohabitans</taxon>
    </lineage>
</organism>
<reference evidence="2 3" key="1">
    <citation type="journal article" date="2014" name="PLoS Genet.">
        <title>Phylogenetically driven sequencing of extremely halophilic archaea reveals strategies for static and dynamic osmo-response.</title>
        <authorList>
            <person name="Becker E.A."/>
            <person name="Seitzer P.M."/>
            <person name="Tritt A."/>
            <person name="Larsen D."/>
            <person name="Krusor M."/>
            <person name="Yao A.I."/>
            <person name="Wu D."/>
            <person name="Madern D."/>
            <person name="Eisen J.A."/>
            <person name="Darling A.E."/>
            <person name="Facciotti M.T."/>
        </authorList>
    </citation>
    <scope>NUCLEOTIDE SEQUENCE [LARGE SCALE GENOMIC DNA]</scope>
    <source>
        <strain evidence="2 3">JCM 12255</strain>
    </source>
</reference>
<comment type="similarity">
    <text evidence="1">Belongs to the UPF0440 family.</text>
</comment>
<evidence type="ECO:0000313" key="2">
    <source>
        <dbReference type="EMBL" id="ELY61595.1"/>
    </source>
</evidence>
<sequence>MPTDEPTDDEVVQTASDAAEGLIFSRYKQSDVRDCDVTVTFEEGVLEVDVYLNVPDAEDGPGPGPEEVADAAARTAREAVDELFEERA</sequence>
<dbReference type="InterPro" id="IPR035954">
    <property type="entry name" value="MTH677-like_sf"/>
</dbReference>
<dbReference type="Proteomes" id="UP000011602">
    <property type="component" value="Unassembled WGS sequence"/>
</dbReference>
<dbReference type="InterPro" id="IPR024502">
    <property type="entry name" value="DUF3194"/>
</dbReference>
<keyword evidence="3" id="KW-1185">Reference proteome</keyword>
<accession>L9XIQ8</accession>